<dbReference type="EMBL" id="WJQU01000001">
    <property type="protein sequence ID" value="KAJ6648984.1"/>
    <property type="molecule type" value="Genomic_DNA"/>
</dbReference>
<feature type="non-terminal residue" evidence="1">
    <location>
        <position position="75"/>
    </location>
</feature>
<proteinExistence type="predicted"/>
<organism evidence="1 2">
    <name type="scientific">Pseudolycoriella hygida</name>
    <dbReference type="NCBI Taxonomy" id="35572"/>
    <lineage>
        <taxon>Eukaryota</taxon>
        <taxon>Metazoa</taxon>
        <taxon>Ecdysozoa</taxon>
        <taxon>Arthropoda</taxon>
        <taxon>Hexapoda</taxon>
        <taxon>Insecta</taxon>
        <taxon>Pterygota</taxon>
        <taxon>Neoptera</taxon>
        <taxon>Endopterygota</taxon>
        <taxon>Diptera</taxon>
        <taxon>Nematocera</taxon>
        <taxon>Sciaroidea</taxon>
        <taxon>Sciaridae</taxon>
        <taxon>Pseudolycoriella</taxon>
    </lineage>
</organism>
<reference evidence="1" key="1">
    <citation type="submission" date="2022-07" db="EMBL/GenBank/DDBJ databases">
        <authorList>
            <person name="Trinca V."/>
            <person name="Uliana J.V.C."/>
            <person name="Torres T.T."/>
            <person name="Ward R.J."/>
            <person name="Monesi N."/>
        </authorList>
    </citation>
    <scope>NUCLEOTIDE SEQUENCE</scope>
    <source>
        <strain evidence="1">HSMRA1968</strain>
        <tissue evidence="1">Whole embryos</tissue>
    </source>
</reference>
<comment type="caution">
    <text evidence="1">The sequence shown here is derived from an EMBL/GenBank/DDBJ whole genome shotgun (WGS) entry which is preliminary data.</text>
</comment>
<keyword evidence="2" id="KW-1185">Reference proteome</keyword>
<protein>
    <submittedName>
        <fullName evidence="1">Uncharacterized protein</fullName>
    </submittedName>
</protein>
<evidence type="ECO:0000313" key="2">
    <source>
        <dbReference type="Proteomes" id="UP001151699"/>
    </source>
</evidence>
<name>A0A9Q0S865_9DIPT</name>
<accession>A0A9Q0S865</accession>
<sequence length="75" mass="8586">MPSYLSKGTRKTWNEFIKRKPVISKTAKLFMCEGIKKRSRKLITSQQIPQTICGITTDTTRCGGSSIFIRCCKHF</sequence>
<dbReference type="AlphaFoldDB" id="A0A9Q0S865"/>
<evidence type="ECO:0000313" key="1">
    <source>
        <dbReference type="EMBL" id="KAJ6648984.1"/>
    </source>
</evidence>
<gene>
    <name evidence="1" type="ORF">Bhyg_04216</name>
</gene>
<dbReference type="Proteomes" id="UP001151699">
    <property type="component" value="Chromosome A"/>
</dbReference>